<dbReference type="InterPro" id="IPR041098">
    <property type="entry name" value="Rv2175c_C"/>
</dbReference>
<feature type="domain" description="DNA-binding protein Rv2175c wHTH" evidence="2">
    <location>
        <begin position="62"/>
        <end position="104"/>
    </location>
</feature>
<evidence type="ECO:0000313" key="3">
    <source>
        <dbReference type="EMBL" id="RIV38417.1"/>
    </source>
</evidence>
<dbReference type="InterPro" id="IPR048576">
    <property type="entry name" value="Rv2175c_wHTH"/>
</dbReference>
<comment type="caution">
    <text evidence="3">The sequence shown here is derived from an EMBL/GenBank/DDBJ whole genome shotgun (WGS) entry which is preliminary data.</text>
</comment>
<dbReference type="Pfam" id="PF18367">
    <property type="entry name" value="Rv2175c_C"/>
    <property type="match status" value="1"/>
</dbReference>
<proteinExistence type="predicted"/>
<keyword evidence="3" id="KW-0238">DNA-binding</keyword>
<dbReference type="Pfam" id="PF21531">
    <property type="entry name" value="Rv2175c_wHTH"/>
    <property type="match status" value="1"/>
</dbReference>
<name>A0A418MV40_9ACTN</name>
<dbReference type="GO" id="GO:0003677">
    <property type="term" value="F:DNA binding"/>
    <property type="evidence" value="ECO:0007669"/>
    <property type="project" value="UniProtKB-KW"/>
</dbReference>
<reference evidence="3 4" key="1">
    <citation type="submission" date="2018-08" db="EMBL/GenBank/DDBJ databases">
        <title>Jishengella sp. nov., isolated from a root of Azadirachta indica A. Juss. var. siamensis Valenton.</title>
        <authorList>
            <person name="Kuncharoen N."/>
            <person name="Tanasupawat S."/>
            <person name="Kudo T."/>
            <person name="Ohkuma M."/>
        </authorList>
    </citation>
    <scope>NUCLEOTIDE SEQUENCE [LARGE SCALE GENOMIC DNA]</scope>
    <source>
        <strain evidence="3 4">AZ1-13</strain>
    </source>
</reference>
<protein>
    <submittedName>
        <fullName evidence="3">DNA-binding protein</fullName>
    </submittedName>
</protein>
<sequence length="168" mass="17738">MLPPSGLRRVHRTSGGAGSACSAWLRGGCCAGGTVPWQGGPVTDSVPAEGTVPSAGAAEPADWLTLPDVAERLDLTISKVHQMIRDRELIAVRRDGVRRIPAELVANPTVRKHLPGVLTLLTDAGYDDEAALRWLYEPDDTLLGGTPAAALGGDQAREIKRRAQALGF</sequence>
<dbReference type="AlphaFoldDB" id="A0A418MV40"/>
<evidence type="ECO:0000259" key="1">
    <source>
        <dbReference type="Pfam" id="PF18367"/>
    </source>
</evidence>
<organism evidence="3 4">
    <name type="scientific">Micromonospora radicis</name>
    <dbReference type="NCBI Taxonomy" id="1894971"/>
    <lineage>
        <taxon>Bacteria</taxon>
        <taxon>Bacillati</taxon>
        <taxon>Actinomycetota</taxon>
        <taxon>Actinomycetes</taxon>
        <taxon>Micromonosporales</taxon>
        <taxon>Micromonosporaceae</taxon>
        <taxon>Micromonospora</taxon>
    </lineage>
</organism>
<dbReference type="OrthoDB" id="3784042at2"/>
<keyword evidence="4" id="KW-1185">Reference proteome</keyword>
<dbReference type="EMBL" id="QXEC01000010">
    <property type="protein sequence ID" value="RIV38417.1"/>
    <property type="molecule type" value="Genomic_DNA"/>
</dbReference>
<evidence type="ECO:0000313" key="4">
    <source>
        <dbReference type="Proteomes" id="UP000283832"/>
    </source>
</evidence>
<dbReference type="Proteomes" id="UP000283832">
    <property type="component" value="Unassembled WGS sequence"/>
</dbReference>
<gene>
    <name evidence="3" type="ORF">D2L64_12805</name>
</gene>
<accession>A0A418MV40</accession>
<evidence type="ECO:0000259" key="2">
    <source>
        <dbReference type="Pfam" id="PF21531"/>
    </source>
</evidence>
<feature type="domain" description="Rv2175c C-terminal" evidence="1">
    <location>
        <begin position="112"/>
        <end position="167"/>
    </location>
</feature>